<dbReference type="Pfam" id="PF00202">
    <property type="entry name" value="Aminotran_3"/>
    <property type="match status" value="1"/>
</dbReference>
<dbReference type="EMBL" id="BARU01006488">
    <property type="protein sequence ID" value="GAH47359.1"/>
    <property type="molecule type" value="Genomic_DNA"/>
</dbReference>
<evidence type="ECO:0008006" key="6">
    <source>
        <dbReference type="Google" id="ProtNLM"/>
    </source>
</evidence>
<dbReference type="PANTHER" id="PTHR11986">
    <property type="entry name" value="AMINOTRANSFERASE CLASS III"/>
    <property type="match status" value="1"/>
</dbReference>
<dbReference type="InterPro" id="IPR005814">
    <property type="entry name" value="Aminotrans_3"/>
</dbReference>
<dbReference type="InterPro" id="IPR015424">
    <property type="entry name" value="PyrdxlP-dep_Trfase"/>
</dbReference>
<evidence type="ECO:0000313" key="5">
    <source>
        <dbReference type="EMBL" id="GAH47359.1"/>
    </source>
</evidence>
<evidence type="ECO:0000256" key="1">
    <source>
        <dbReference type="ARBA" id="ARBA00001933"/>
    </source>
</evidence>
<keyword evidence="2" id="KW-0032">Aminotransferase</keyword>
<dbReference type="AlphaFoldDB" id="X1H0H5"/>
<protein>
    <recommendedName>
        <fullName evidence="6">Aspartate aminotransferase family protein</fullName>
    </recommendedName>
</protein>
<dbReference type="InterPro" id="IPR015421">
    <property type="entry name" value="PyrdxlP-dep_Trfase_major"/>
</dbReference>
<accession>X1H0H5</accession>
<comment type="cofactor">
    <cofactor evidence="1">
        <name>pyridoxal 5'-phosphate</name>
        <dbReference type="ChEBI" id="CHEBI:597326"/>
    </cofactor>
</comment>
<evidence type="ECO:0000256" key="4">
    <source>
        <dbReference type="ARBA" id="ARBA00022898"/>
    </source>
</evidence>
<evidence type="ECO:0000256" key="3">
    <source>
        <dbReference type="ARBA" id="ARBA00022679"/>
    </source>
</evidence>
<dbReference type="GO" id="GO:0042802">
    <property type="term" value="F:identical protein binding"/>
    <property type="evidence" value="ECO:0007669"/>
    <property type="project" value="TreeGrafter"/>
</dbReference>
<keyword evidence="3" id="KW-0808">Transferase</keyword>
<name>X1H0H5_9ZZZZ</name>
<proteinExistence type="predicted"/>
<dbReference type="PANTHER" id="PTHR11986:SF79">
    <property type="entry name" value="ACETYLORNITHINE AMINOTRANSFERASE, MITOCHONDRIAL"/>
    <property type="match status" value="1"/>
</dbReference>
<dbReference type="Gene3D" id="3.40.640.10">
    <property type="entry name" value="Type I PLP-dependent aspartate aminotransferase-like (Major domain)"/>
    <property type="match status" value="1"/>
</dbReference>
<dbReference type="GO" id="GO:0008483">
    <property type="term" value="F:transaminase activity"/>
    <property type="evidence" value="ECO:0007669"/>
    <property type="project" value="UniProtKB-KW"/>
</dbReference>
<reference evidence="5" key="1">
    <citation type="journal article" date="2014" name="Front. Microbiol.">
        <title>High frequency of phylogenetically diverse reductive dehalogenase-homologous genes in deep subseafloor sedimentary metagenomes.</title>
        <authorList>
            <person name="Kawai M."/>
            <person name="Futagami T."/>
            <person name="Toyoda A."/>
            <person name="Takaki Y."/>
            <person name="Nishi S."/>
            <person name="Hori S."/>
            <person name="Arai W."/>
            <person name="Tsubouchi T."/>
            <person name="Morono Y."/>
            <person name="Uchiyama I."/>
            <person name="Ito T."/>
            <person name="Fujiyama A."/>
            <person name="Inagaki F."/>
            <person name="Takami H."/>
        </authorList>
    </citation>
    <scope>NUCLEOTIDE SEQUENCE</scope>
    <source>
        <strain evidence="5">Expedition CK06-06</strain>
    </source>
</reference>
<dbReference type="GO" id="GO:0030170">
    <property type="term" value="F:pyridoxal phosphate binding"/>
    <property type="evidence" value="ECO:0007669"/>
    <property type="project" value="InterPro"/>
</dbReference>
<dbReference type="InterPro" id="IPR015422">
    <property type="entry name" value="PyrdxlP-dep_Trfase_small"/>
</dbReference>
<evidence type="ECO:0000256" key="2">
    <source>
        <dbReference type="ARBA" id="ARBA00022576"/>
    </source>
</evidence>
<gene>
    <name evidence="5" type="ORF">S03H2_12765</name>
</gene>
<dbReference type="SUPFAM" id="SSF53383">
    <property type="entry name" value="PLP-dependent transferases"/>
    <property type="match status" value="1"/>
</dbReference>
<comment type="caution">
    <text evidence="5">The sequence shown here is derived from an EMBL/GenBank/DDBJ whole genome shotgun (WGS) entry which is preliminary data.</text>
</comment>
<sequence length="245" mass="26912">DPAAMFEDGIKHLVENGIDLEKDICGVMLETFQGWGAIFYPKSYVQLIKQYAEKYNWLMTFDEMQAGFCRTGKLFGYEHYNVVPDLICCGKGISSGIPLSAVLGTSDIMDLPDLGDMSSTHSGNPMSCAAGLANLEYIIEQDIINLACKKGIILHKGLVEIKNKYPDKISYVLGQGMIAALIFSDPKHIKLLFELPSKICEKAMQKGLLLVHTGRESIKIAPPLTIPDDALLEGLQVLSETIGEI</sequence>
<dbReference type="InterPro" id="IPR050103">
    <property type="entry name" value="Class-III_PLP-dep_AT"/>
</dbReference>
<dbReference type="Gene3D" id="3.90.1150.10">
    <property type="entry name" value="Aspartate Aminotransferase, domain 1"/>
    <property type="match status" value="1"/>
</dbReference>
<keyword evidence="4" id="KW-0663">Pyridoxal phosphate</keyword>
<organism evidence="5">
    <name type="scientific">marine sediment metagenome</name>
    <dbReference type="NCBI Taxonomy" id="412755"/>
    <lineage>
        <taxon>unclassified sequences</taxon>
        <taxon>metagenomes</taxon>
        <taxon>ecological metagenomes</taxon>
    </lineage>
</organism>
<feature type="non-terminal residue" evidence="5">
    <location>
        <position position="1"/>
    </location>
</feature>